<sequence length="46" mass="5321">MLKTNNPLSYYALPIMLIVIKEKKIVQDGLLLILLSQVLDRKVFSF</sequence>
<dbReference type="Proteomes" id="UP000464318">
    <property type="component" value="Chromosome"/>
</dbReference>
<organism evidence="1 2">
    <name type="scientific">Bergeyella cardium</name>
    <dbReference type="NCBI Taxonomy" id="1585976"/>
    <lineage>
        <taxon>Bacteria</taxon>
        <taxon>Pseudomonadati</taxon>
        <taxon>Bacteroidota</taxon>
        <taxon>Flavobacteriia</taxon>
        <taxon>Flavobacteriales</taxon>
        <taxon>Weeksellaceae</taxon>
        <taxon>Bergeyella</taxon>
    </lineage>
</organism>
<dbReference type="KEGG" id="bcad:DBX24_03240"/>
<accession>A0A6P1QT51</accession>
<dbReference type="AlphaFoldDB" id="A0A6P1QT51"/>
<evidence type="ECO:0000313" key="1">
    <source>
        <dbReference type="EMBL" id="QHN64979.1"/>
    </source>
</evidence>
<dbReference type="RefSeq" id="WP_160223972.1">
    <property type="nucleotide sequence ID" value="NZ_CP029149.1"/>
</dbReference>
<reference evidence="1 2" key="1">
    <citation type="submission" date="2018-04" db="EMBL/GenBank/DDBJ databases">
        <title>Characteristic and Complete Genome Sequencing of A Novel Member of Infective Endocarditis Causative Bacteria: Bergeyella cardium QL-PH.</title>
        <authorList>
            <person name="Pan H."/>
            <person name="Sun E."/>
            <person name="Zhang Y."/>
        </authorList>
    </citation>
    <scope>NUCLEOTIDE SEQUENCE [LARGE SCALE GENOMIC DNA]</scope>
    <source>
        <strain evidence="1 2">HPQL</strain>
    </source>
</reference>
<gene>
    <name evidence="1" type="ORF">DBX24_03240</name>
</gene>
<name>A0A6P1QT51_9FLAO</name>
<dbReference type="EMBL" id="CP029149">
    <property type="protein sequence ID" value="QHN64979.1"/>
    <property type="molecule type" value="Genomic_DNA"/>
</dbReference>
<proteinExistence type="predicted"/>
<evidence type="ECO:0000313" key="2">
    <source>
        <dbReference type="Proteomes" id="UP000464318"/>
    </source>
</evidence>
<protein>
    <submittedName>
        <fullName evidence="1">Uncharacterized protein</fullName>
    </submittedName>
</protein>
<keyword evidence="2" id="KW-1185">Reference proteome</keyword>